<name>L1K263_GUITC</name>
<evidence type="ECO:0000313" key="1">
    <source>
        <dbReference type="EMBL" id="EKX54458.1"/>
    </source>
</evidence>
<reference evidence="3" key="2">
    <citation type="submission" date="2012-11" db="EMBL/GenBank/DDBJ databases">
        <authorList>
            <person name="Kuo A."/>
            <person name="Curtis B.A."/>
            <person name="Tanifuji G."/>
            <person name="Burki F."/>
            <person name="Gruber A."/>
            <person name="Irimia M."/>
            <person name="Maruyama S."/>
            <person name="Arias M.C."/>
            <person name="Ball S.G."/>
            <person name="Gile G.H."/>
            <person name="Hirakawa Y."/>
            <person name="Hopkins J.F."/>
            <person name="Rensing S.A."/>
            <person name="Schmutz J."/>
            <person name="Symeonidi A."/>
            <person name="Elias M."/>
            <person name="Eveleigh R.J."/>
            <person name="Herman E.K."/>
            <person name="Klute M.J."/>
            <person name="Nakayama T."/>
            <person name="Obornik M."/>
            <person name="Reyes-Prieto A."/>
            <person name="Armbrust E.V."/>
            <person name="Aves S.J."/>
            <person name="Beiko R.G."/>
            <person name="Coutinho P."/>
            <person name="Dacks J.B."/>
            <person name="Durnford D.G."/>
            <person name="Fast N.M."/>
            <person name="Green B.R."/>
            <person name="Grisdale C."/>
            <person name="Hempe F."/>
            <person name="Henrissat B."/>
            <person name="Hoppner M.P."/>
            <person name="Ishida K.-I."/>
            <person name="Kim E."/>
            <person name="Koreny L."/>
            <person name="Kroth P.G."/>
            <person name="Liu Y."/>
            <person name="Malik S.-B."/>
            <person name="Maier U.G."/>
            <person name="McRose D."/>
            <person name="Mock T."/>
            <person name="Neilson J.A."/>
            <person name="Onodera N.T."/>
            <person name="Poole A.M."/>
            <person name="Pritham E.J."/>
            <person name="Richards T.A."/>
            <person name="Rocap G."/>
            <person name="Roy S.W."/>
            <person name="Sarai C."/>
            <person name="Schaack S."/>
            <person name="Shirato S."/>
            <person name="Slamovits C.H."/>
            <person name="Spencer D.F."/>
            <person name="Suzuki S."/>
            <person name="Worden A.Z."/>
            <person name="Zauner S."/>
            <person name="Barry K."/>
            <person name="Bell C."/>
            <person name="Bharti A.K."/>
            <person name="Crow J.A."/>
            <person name="Grimwood J."/>
            <person name="Kramer R."/>
            <person name="Lindquist E."/>
            <person name="Lucas S."/>
            <person name="Salamov A."/>
            <person name="McFadden G.I."/>
            <person name="Lane C.E."/>
            <person name="Keeling P.J."/>
            <person name="Gray M.W."/>
            <person name="Grigoriev I.V."/>
            <person name="Archibald J.M."/>
        </authorList>
    </citation>
    <scope>NUCLEOTIDE SEQUENCE</scope>
    <source>
        <strain evidence="3">CCMP2712</strain>
    </source>
</reference>
<protein>
    <submittedName>
        <fullName evidence="1 2">Uncharacterized protein</fullName>
    </submittedName>
</protein>
<evidence type="ECO:0000313" key="3">
    <source>
        <dbReference type="Proteomes" id="UP000011087"/>
    </source>
</evidence>
<dbReference type="PaxDb" id="55529-EKX54458"/>
<keyword evidence="3" id="KW-1185">Reference proteome</keyword>
<sequence>MRKTSNHMAAEYNKTKANRLKPESDEMMIVGQCDFFSWNWESENVHRARLSIRSNEIDPSILDDCDAISNSNKKKKSRNVNSSQSKDGFQEFKCFKEKIFEDENASFILKKMQGLGQELQMCEARQEALTRNLQDILQTQEIGSIDEYQ</sequence>
<accession>L1K263</accession>
<reference evidence="1 3" key="1">
    <citation type="journal article" date="2012" name="Nature">
        <title>Algal genomes reveal evolutionary mosaicism and the fate of nucleomorphs.</title>
        <authorList>
            <consortium name="DOE Joint Genome Institute"/>
            <person name="Curtis B.A."/>
            <person name="Tanifuji G."/>
            <person name="Burki F."/>
            <person name="Gruber A."/>
            <person name="Irimia M."/>
            <person name="Maruyama S."/>
            <person name="Arias M.C."/>
            <person name="Ball S.G."/>
            <person name="Gile G.H."/>
            <person name="Hirakawa Y."/>
            <person name="Hopkins J.F."/>
            <person name="Kuo A."/>
            <person name="Rensing S.A."/>
            <person name="Schmutz J."/>
            <person name="Symeonidi A."/>
            <person name="Elias M."/>
            <person name="Eveleigh R.J."/>
            <person name="Herman E.K."/>
            <person name="Klute M.J."/>
            <person name="Nakayama T."/>
            <person name="Obornik M."/>
            <person name="Reyes-Prieto A."/>
            <person name="Armbrust E.V."/>
            <person name="Aves S.J."/>
            <person name="Beiko R.G."/>
            <person name="Coutinho P."/>
            <person name="Dacks J.B."/>
            <person name="Durnford D.G."/>
            <person name="Fast N.M."/>
            <person name="Green B.R."/>
            <person name="Grisdale C.J."/>
            <person name="Hempel F."/>
            <person name="Henrissat B."/>
            <person name="Hoppner M.P."/>
            <person name="Ishida K."/>
            <person name="Kim E."/>
            <person name="Koreny L."/>
            <person name="Kroth P.G."/>
            <person name="Liu Y."/>
            <person name="Malik S.B."/>
            <person name="Maier U.G."/>
            <person name="McRose D."/>
            <person name="Mock T."/>
            <person name="Neilson J.A."/>
            <person name="Onodera N.T."/>
            <person name="Poole A.M."/>
            <person name="Pritham E.J."/>
            <person name="Richards T.A."/>
            <person name="Rocap G."/>
            <person name="Roy S.W."/>
            <person name="Sarai C."/>
            <person name="Schaack S."/>
            <person name="Shirato S."/>
            <person name="Slamovits C.H."/>
            <person name="Spencer D.F."/>
            <person name="Suzuki S."/>
            <person name="Worden A.Z."/>
            <person name="Zauner S."/>
            <person name="Barry K."/>
            <person name="Bell C."/>
            <person name="Bharti A.K."/>
            <person name="Crow J.A."/>
            <person name="Grimwood J."/>
            <person name="Kramer R."/>
            <person name="Lindquist E."/>
            <person name="Lucas S."/>
            <person name="Salamov A."/>
            <person name="McFadden G.I."/>
            <person name="Lane C.E."/>
            <person name="Keeling P.J."/>
            <person name="Gray M.W."/>
            <person name="Grigoriev I.V."/>
            <person name="Archibald J.M."/>
        </authorList>
    </citation>
    <scope>NUCLEOTIDE SEQUENCE</scope>
    <source>
        <strain evidence="1 3">CCMP2712</strain>
    </source>
</reference>
<reference evidence="2" key="3">
    <citation type="submission" date="2015-06" db="UniProtKB">
        <authorList>
            <consortium name="EnsemblProtists"/>
        </authorList>
    </citation>
    <scope>IDENTIFICATION</scope>
</reference>
<gene>
    <name evidence="1" type="ORF">GUITHDRAFT_99937</name>
</gene>
<dbReference type="AlphaFoldDB" id="L1K263"/>
<proteinExistence type="predicted"/>
<dbReference type="EnsemblProtists" id="EKX54458">
    <property type="protein sequence ID" value="EKX54458"/>
    <property type="gene ID" value="GUITHDRAFT_99937"/>
</dbReference>
<dbReference type="HOGENOM" id="CLU_1753179_0_0_1"/>
<dbReference type="Proteomes" id="UP000011087">
    <property type="component" value="Unassembled WGS sequence"/>
</dbReference>
<dbReference type="RefSeq" id="XP_005841438.1">
    <property type="nucleotide sequence ID" value="XM_005841381.1"/>
</dbReference>
<dbReference type="KEGG" id="gtt:GUITHDRAFT_99937"/>
<evidence type="ECO:0000313" key="2">
    <source>
        <dbReference type="EnsemblProtists" id="EKX54458"/>
    </source>
</evidence>
<dbReference type="EMBL" id="JH992967">
    <property type="protein sequence ID" value="EKX54458.1"/>
    <property type="molecule type" value="Genomic_DNA"/>
</dbReference>
<organism evidence="1">
    <name type="scientific">Guillardia theta (strain CCMP2712)</name>
    <name type="common">Cryptophyte</name>
    <dbReference type="NCBI Taxonomy" id="905079"/>
    <lineage>
        <taxon>Eukaryota</taxon>
        <taxon>Cryptophyceae</taxon>
        <taxon>Pyrenomonadales</taxon>
        <taxon>Geminigeraceae</taxon>
        <taxon>Guillardia</taxon>
    </lineage>
</organism>
<dbReference type="GeneID" id="17310979"/>